<feature type="signal peptide" evidence="1">
    <location>
        <begin position="1"/>
        <end position="23"/>
    </location>
</feature>
<name>A0A841Q5X0_9BACI</name>
<dbReference type="Proteomes" id="UP000581688">
    <property type="component" value="Unassembled WGS sequence"/>
</dbReference>
<keyword evidence="3" id="KW-1185">Reference proteome</keyword>
<evidence type="ECO:0000313" key="3">
    <source>
        <dbReference type="Proteomes" id="UP000581688"/>
    </source>
</evidence>
<dbReference type="PROSITE" id="PS51257">
    <property type="entry name" value="PROKAR_LIPOPROTEIN"/>
    <property type="match status" value="1"/>
</dbReference>
<feature type="chain" id="PRO_5039095419" description="Lipocalin-like domain-containing protein" evidence="1">
    <location>
        <begin position="24"/>
        <end position="137"/>
    </location>
</feature>
<sequence length="137" mass="15350">MSKQKQRKPFFFISLFFIVVALGACSNDSSLKGEWTVINVEDNMEELSSQNDSSETNKLNEVTTAINLKLIFTNGATYDFEGDEIKTEAFTLGYEVPEDGVIEVITPESNQTIPLTYELEGNKLILKSSLLEITLEK</sequence>
<dbReference type="RefSeq" id="WP_174496589.1">
    <property type="nucleotide sequence ID" value="NZ_CADDWK010000008.1"/>
</dbReference>
<keyword evidence="1" id="KW-0732">Signal</keyword>
<dbReference type="AlphaFoldDB" id="A0A841Q5X0"/>
<comment type="caution">
    <text evidence="2">The sequence shown here is derived from an EMBL/GenBank/DDBJ whole genome shotgun (WGS) entry which is preliminary data.</text>
</comment>
<dbReference type="EMBL" id="JACHGH010000006">
    <property type="protein sequence ID" value="MBB6453869.1"/>
    <property type="molecule type" value="Genomic_DNA"/>
</dbReference>
<accession>A0A841Q5X0</accession>
<proteinExistence type="predicted"/>
<reference evidence="2 3" key="1">
    <citation type="submission" date="2020-08" db="EMBL/GenBank/DDBJ databases">
        <title>Genomic Encyclopedia of Type Strains, Phase IV (KMG-IV): sequencing the most valuable type-strain genomes for metagenomic binning, comparative biology and taxonomic classification.</title>
        <authorList>
            <person name="Goeker M."/>
        </authorList>
    </citation>
    <scope>NUCLEOTIDE SEQUENCE [LARGE SCALE GENOMIC DNA]</scope>
    <source>
        <strain evidence="2 3">DSM 19612</strain>
    </source>
</reference>
<organism evidence="2 3">
    <name type="scientific">Salirhabdus euzebyi</name>
    <dbReference type="NCBI Taxonomy" id="394506"/>
    <lineage>
        <taxon>Bacteria</taxon>
        <taxon>Bacillati</taxon>
        <taxon>Bacillota</taxon>
        <taxon>Bacilli</taxon>
        <taxon>Bacillales</taxon>
        <taxon>Bacillaceae</taxon>
        <taxon>Salirhabdus</taxon>
    </lineage>
</organism>
<evidence type="ECO:0000313" key="2">
    <source>
        <dbReference type="EMBL" id="MBB6453869.1"/>
    </source>
</evidence>
<gene>
    <name evidence="2" type="ORF">HNQ94_002320</name>
</gene>
<evidence type="ECO:0000256" key="1">
    <source>
        <dbReference type="SAM" id="SignalP"/>
    </source>
</evidence>
<protein>
    <recommendedName>
        <fullName evidence="4">Lipocalin-like domain-containing protein</fullName>
    </recommendedName>
</protein>
<evidence type="ECO:0008006" key="4">
    <source>
        <dbReference type="Google" id="ProtNLM"/>
    </source>
</evidence>